<evidence type="ECO:0000313" key="9">
    <source>
        <dbReference type="Proteomes" id="UP000789739"/>
    </source>
</evidence>
<evidence type="ECO:0000313" key="8">
    <source>
        <dbReference type="EMBL" id="CAG8460708.1"/>
    </source>
</evidence>
<evidence type="ECO:0000256" key="3">
    <source>
        <dbReference type="ARBA" id="ARBA00022946"/>
    </source>
</evidence>
<evidence type="ECO:0000256" key="1">
    <source>
        <dbReference type="ARBA" id="ARBA00004173"/>
    </source>
</evidence>
<dbReference type="EMBL" id="CAJVPI010000028">
    <property type="protein sequence ID" value="CAG8460708.1"/>
    <property type="molecule type" value="Genomic_DNA"/>
</dbReference>
<keyword evidence="6" id="KW-0687">Ribonucleoprotein</keyword>
<dbReference type="InterPro" id="IPR027417">
    <property type="entry name" value="P-loop_NTPase"/>
</dbReference>
<reference evidence="8" key="1">
    <citation type="submission" date="2021-06" db="EMBL/GenBank/DDBJ databases">
        <authorList>
            <person name="Kallberg Y."/>
            <person name="Tangrot J."/>
            <person name="Rosling A."/>
        </authorList>
    </citation>
    <scope>NUCLEOTIDE SEQUENCE</scope>
    <source>
        <strain evidence="8">BR232B</strain>
    </source>
</reference>
<dbReference type="AlphaFoldDB" id="A0A9N8Z223"/>
<dbReference type="PANTHER" id="PTHR12810">
    <property type="entry name" value="MITOCHONDRIAL 28S RIBOSOMAL PROTEIN S29"/>
    <property type="match status" value="1"/>
</dbReference>
<proteinExistence type="inferred from homology"/>
<name>A0A9N8Z223_9GLOM</name>
<dbReference type="SUPFAM" id="SSF52540">
    <property type="entry name" value="P-loop containing nucleoside triphosphate hydrolases"/>
    <property type="match status" value="1"/>
</dbReference>
<dbReference type="GO" id="GO:0005763">
    <property type="term" value="C:mitochondrial small ribosomal subunit"/>
    <property type="evidence" value="ECO:0007669"/>
    <property type="project" value="TreeGrafter"/>
</dbReference>
<dbReference type="GO" id="GO:0003735">
    <property type="term" value="F:structural constituent of ribosome"/>
    <property type="evidence" value="ECO:0007669"/>
    <property type="project" value="TreeGrafter"/>
</dbReference>
<sequence>MPPKRKSAAKCSAQTRQSKRKNTVNSFQLLEDHDLTDITPEHVNHVFLLDSSVVPEGGPTWIEFDMLKEENYHNLDASKRDNYLLPFLIRKCAVKLLKSMQALKEQFDEKGVFINVGRILTGTAGAGKSYVLYHVVQFCRASGWLVLYVPRLGTLAREDNEEAAKLILEAFLEGNERQLKDMKYHEKSLYDFITEGFNDEKYLATFKKIITILTGKLTIPVLIAIDEWNSRFTGDSLCWEVLNTFNDKMLMSGFWLYSISTAFDPVQSLRNADATTITIDIPPYSEEEFDAILECQQYFRRLPAVINKDQIRYHSALIPQMILYWCLDWSPNLGKLFEDVLRSFSNHAVKYYKGRIQKTLDRAKHLTTNEELITHQTLAFFYINVAVKSLPALWEISGLFVEEKSEADGGEYVYKCVCPPIHEAIIKYFCWGDSNVQSTIGVLVADSSTNWWTLELLVACYFRKGTPTTISLINKDLMGKKQQQEKLHITISIDFEQTVPLINTPILPGTFLILRQGHPVCDFIAYSSENHGELFFIQVSKSSYMAHNSKVTDLGDTIRGNKSILEHYMDLCLMEDGEKRFPKVKNQDIKNLNKKLPTGVYYVYITTSDSVLRSRNNLKNHPVILVQGDDVRSVVGVTWDLYKNKI</sequence>
<protein>
    <recommendedName>
        <fullName evidence="7">Small ribosomal subunit protein mS29</fullName>
    </recommendedName>
</protein>
<organism evidence="8 9">
    <name type="scientific">Paraglomus brasilianum</name>
    <dbReference type="NCBI Taxonomy" id="144538"/>
    <lineage>
        <taxon>Eukaryota</taxon>
        <taxon>Fungi</taxon>
        <taxon>Fungi incertae sedis</taxon>
        <taxon>Mucoromycota</taxon>
        <taxon>Glomeromycotina</taxon>
        <taxon>Glomeromycetes</taxon>
        <taxon>Paraglomerales</taxon>
        <taxon>Paraglomeraceae</taxon>
        <taxon>Paraglomus</taxon>
    </lineage>
</organism>
<evidence type="ECO:0000256" key="5">
    <source>
        <dbReference type="ARBA" id="ARBA00023128"/>
    </source>
</evidence>
<dbReference type="OrthoDB" id="274828at2759"/>
<comment type="similarity">
    <text evidence="2">Belongs to the mitochondrion-specific ribosomal protein mS29 family.</text>
</comment>
<dbReference type="Pfam" id="PF10236">
    <property type="entry name" value="DAP3"/>
    <property type="match status" value="1"/>
</dbReference>
<keyword evidence="4" id="KW-0689">Ribosomal protein</keyword>
<keyword evidence="5" id="KW-0496">Mitochondrion</keyword>
<dbReference type="Proteomes" id="UP000789739">
    <property type="component" value="Unassembled WGS sequence"/>
</dbReference>
<evidence type="ECO:0000256" key="6">
    <source>
        <dbReference type="ARBA" id="ARBA00023274"/>
    </source>
</evidence>
<dbReference type="InterPro" id="IPR019368">
    <property type="entry name" value="Ribosomal_mS29"/>
</dbReference>
<keyword evidence="9" id="KW-1185">Reference proteome</keyword>
<evidence type="ECO:0000256" key="2">
    <source>
        <dbReference type="ARBA" id="ARBA00009863"/>
    </source>
</evidence>
<dbReference type="PANTHER" id="PTHR12810:SF0">
    <property type="entry name" value="SMALL RIBOSOMAL SUBUNIT PROTEIN MS29"/>
    <property type="match status" value="1"/>
</dbReference>
<gene>
    <name evidence="8" type="ORF">PBRASI_LOCUS564</name>
</gene>
<comment type="caution">
    <text evidence="8">The sequence shown here is derived from an EMBL/GenBank/DDBJ whole genome shotgun (WGS) entry which is preliminary data.</text>
</comment>
<keyword evidence="3" id="KW-0809">Transit peptide</keyword>
<accession>A0A9N8Z223</accession>
<comment type="subcellular location">
    <subcellularLocation>
        <location evidence="1">Mitochondrion</location>
    </subcellularLocation>
</comment>
<evidence type="ECO:0000256" key="4">
    <source>
        <dbReference type="ARBA" id="ARBA00022980"/>
    </source>
</evidence>
<evidence type="ECO:0000256" key="7">
    <source>
        <dbReference type="ARBA" id="ARBA00035140"/>
    </source>
</evidence>